<keyword evidence="2" id="KW-1185">Reference proteome</keyword>
<dbReference type="InterPro" id="IPR019089">
    <property type="entry name" value="Cas_GSU0054"/>
</dbReference>
<organism evidence="1 2">
    <name type="scientific">Rehaibacterium terrae</name>
    <dbReference type="NCBI Taxonomy" id="1341696"/>
    <lineage>
        <taxon>Bacteria</taxon>
        <taxon>Pseudomonadati</taxon>
        <taxon>Pseudomonadota</taxon>
        <taxon>Gammaproteobacteria</taxon>
        <taxon>Lysobacterales</taxon>
        <taxon>Lysobacteraceae</taxon>
        <taxon>Rehaibacterium</taxon>
    </lineage>
</organism>
<dbReference type="EMBL" id="JACHHX010000020">
    <property type="protein sequence ID" value="MBB5016451.1"/>
    <property type="molecule type" value="Genomic_DNA"/>
</dbReference>
<name>A0A7W7Y1M1_9GAMM</name>
<accession>A0A7W7Y1M1</accession>
<proteinExistence type="predicted"/>
<evidence type="ECO:0000313" key="1">
    <source>
        <dbReference type="EMBL" id="MBB5016451.1"/>
    </source>
</evidence>
<dbReference type="Proteomes" id="UP000519004">
    <property type="component" value="Unassembled WGS sequence"/>
</dbReference>
<dbReference type="AlphaFoldDB" id="A0A7W7Y1M1"/>
<protein>
    <submittedName>
        <fullName evidence="1">CRISPR-associated protein Csb2</fullName>
    </submittedName>
</protein>
<reference evidence="1 2" key="1">
    <citation type="submission" date="2020-08" db="EMBL/GenBank/DDBJ databases">
        <title>Genomic Encyclopedia of Type Strains, Phase IV (KMG-IV): sequencing the most valuable type-strain genomes for metagenomic binning, comparative biology and taxonomic classification.</title>
        <authorList>
            <person name="Goeker M."/>
        </authorList>
    </citation>
    <scope>NUCLEOTIDE SEQUENCE [LARGE SCALE GENOMIC DNA]</scope>
    <source>
        <strain evidence="1 2">DSM 25897</strain>
    </source>
</reference>
<gene>
    <name evidence="1" type="ORF">HNQ58_002366</name>
</gene>
<sequence>MARARTTLTSARFALYGKPLPRIEDAIRMGEALRAAVMGQAKRLLGDDNIPRELSGHDLPDDNRHGHAFWLPDPDERGVITHLLVHVPGGLSADALRTLTALTTVRYGDDERLRVMLEGVGAGSLFRAQTPLAGESTLWRSLTPYLHPWHLKKPAMRSPEALHQALLAQLRKEWHARGEGLPEILDFRELPDCDFSGRRLKPLHYHRFRRKRGLTQPDTLGRLIELRFAAPVRGPLALGFGCHYGLGLFASVDAE</sequence>
<evidence type="ECO:0000313" key="2">
    <source>
        <dbReference type="Proteomes" id="UP000519004"/>
    </source>
</evidence>
<comment type="caution">
    <text evidence="1">The sequence shown here is derived from an EMBL/GenBank/DDBJ whole genome shotgun (WGS) entry which is preliminary data.</text>
</comment>
<dbReference type="NCBIfam" id="TIGR02165">
    <property type="entry name" value="cas5_6_GSU0054"/>
    <property type="match status" value="1"/>
</dbReference>
<dbReference type="RefSeq" id="WP_183949117.1">
    <property type="nucleotide sequence ID" value="NZ_JACHHX010000020.1"/>
</dbReference>